<dbReference type="AlphaFoldDB" id="A0A971S1D3"/>
<keyword evidence="2" id="KW-0813">Transport</keyword>
<dbReference type="GO" id="GO:0016491">
    <property type="term" value="F:oxidoreductase activity"/>
    <property type="evidence" value="ECO:0007669"/>
    <property type="project" value="InterPro"/>
</dbReference>
<evidence type="ECO:0000256" key="2">
    <source>
        <dbReference type="ARBA" id="ARBA00022448"/>
    </source>
</evidence>
<feature type="transmembrane region" description="Helical" evidence="10">
    <location>
        <begin position="149"/>
        <end position="172"/>
    </location>
</feature>
<reference evidence="13" key="2">
    <citation type="submission" date="2020-01" db="EMBL/GenBank/DDBJ databases">
        <authorList>
            <person name="Campanaro S."/>
        </authorList>
    </citation>
    <scope>NUCLEOTIDE SEQUENCE</scope>
    <source>
        <strain evidence="13">AS06rmzACSIP_7</strain>
    </source>
</reference>
<dbReference type="InterPro" id="IPR005797">
    <property type="entry name" value="Cyt_b/b6_N"/>
</dbReference>
<feature type="transmembrane region" description="Helical" evidence="10">
    <location>
        <begin position="239"/>
        <end position="257"/>
    </location>
</feature>
<evidence type="ECO:0000256" key="9">
    <source>
        <dbReference type="ARBA" id="ARBA00023136"/>
    </source>
</evidence>
<feature type="domain" description="Cytochrome b/b6 C-terminal region profile" evidence="12">
    <location>
        <begin position="220"/>
        <end position="354"/>
    </location>
</feature>
<dbReference type="InterPro" id="IPR005798">
    <property type="entry name" value="Cyt_b/b6_C"/>
</dbReference>
<keyword evidence="7 10" id="KW-1133">Transmembrane helix</keyword>
<evidence type="ECO:0000256" key="3">
    <source>
        <dbReference type="ARBA" id="ARBA00022617"/>
    </source>
</evidence>
<sequence>MSRQRLRSWFSERYDIEGIKGLVRKKTVPAHRYEITYYTGGVTLFLFAIQFVTGMALSLYYTPSIEQAHDSIIEIVTKLNAGWLFRSLHHWGAQIAIAALLVHLWCTLLLKSYRKPREFLWFSGFILLGISVFFGLSGYLLLWDERAFAAVRVATGGAGSLPFVGGFIKAFLRGGMDVSGDTLTRFYAFHVSILPLFTVSLIALHVLLVQYHGMSVPLSVTGQNRKDTLFFPDVFYKDLIVWLITLGIVVTLATLLPPEIRGKADPLAPAPENIKPEWYFLFLFQTLKLFPGEIFGLNGETIAILLISAGILFLFLIPFFDRKSQRGEKSTLFTLIGVVYLLYFLVMTVIGFIS</sequence>
<feature type="transmembrane region" description="Helical" evidence="10">
    <location>
        <begin position="184"/>
        <end position="208"/>
    </location>
</feature>
<dbReference type="PANTHER" id="PTHR19271:SF16">
    <property type="entry name" value="CYTOCHROME B"/>
    <property type="match status" value="1"/>
</dbReference>
<feature type="domain" description="Cytochrome b/b6 N-terminal region profile" evidence="11">
    <location>
        <begin position="6"/>
        <end position="218"/>
    </location>
</feature>
<dbReference type="Gene3D" id="1.20.810.10">
    <property type="entry name" value="Cytochrome Bc1 Complex, Chain C"/>
    <property type="match status" value="1"/>
</dbReference>
<evidence type="ECO:0000256" key="8">
    <source>
        <dbReference type="ARBA" id="ARBA00023004"/>
    </source>
</evidence>
<dbReference type="PROSITE" id="PS51002">
    <property type="entry name" value="CYTB_NTER"/>
    <property type="match status" value="1"/>
</dbReference>
<name>A0A971S1D3_9BACT</name>
<evidence type="ECO:0000259" key="12">
    <source>
        <dbReference type="PROSITE" id="PS51003"/>
    </source>
</evidence>
<comment type="caution">
    <text evidence="13">The sequence shown here is derived from an EMBL/GenBank/DDBJ whole genome shotgun (WGS) entry which is preliminary data.</text>
</comment>
<evidence type="ECO:0000256" key="4">
    <source>
        <dbReference type="ARBA" id="ARBA00022692"/>
    </source>
</evidence>
<evidence type="ECO:0000313" key="14">
    <source>
        <dbReference type="Proteomes" id="UP000777265"/>
    </source>
</evidence>
<dbReference type="GO" id="GO:0046872">
    <property type="term" value="F:metal ion binding"/>
    <property type="evidence" value="ECO:0007669"/>
    <property type="project" value="UniProtKB-KW"/>
</dbReference>
<keyword evidence="6" id="KW-0249">Electron transport</keyword>
<gene>
    <name evidence="13" type="ORF">GXY80_11465</name>
</gene>
<organism evidence="13 14">
    <name type="scientific">Syntrophorhabdus aromaticivorans</name>
    <dbReference type="NCBI Taxonomy" id="328301"/>
    <lineage>
        <taxon>Bacteria</taxon>
        <taxon>Pseudomonadati</taxon>
        <taxon>Thermodesulfobacteriota</taxon>
        <taxon>Syntrophorhabdia</taxon>
        <taxon>Syntrophorhabdales</taxon>
        <taxon>Syntrophorhabdaceae</taxon>
        <taxon>Syntrophorhabdus</taxon>
    </lineage>
</organism>
<feature type="transmembrane region" description="Helical" evidence="10">
    <location>
        <begin position="332"/>
        <end position="353"/>
    </location>
</feature>
<keyword evidence="8" id="KW-0408">Iron</keyword>
<feature type="transmembrane region" description="Helical" evidence="10">
    <location>
        <begin position="302"/>
        <end position="320"/>
    </location>
</feature>
<evidence type="ECO:0000256" key="7">
    <source>
        <dbReference type="ARBA" id="ARBA00022989"/>
    </source>
</evidence>
<dbReference type="GO" id="GO:0009055">
    <property type="term" value="F:electron transfer activity"/>
    <property type="evidence" value="ECO:0007669"/>
    <property type="project" value="InterPro"/>
</dbReference>
<evidence type="ECO:0000313" key="13">
    <source>
        <dbReference type="EMBL" id="NLW36078.1"/>
    </source>
</evidence>
<dbReference type="InterPro" id="IPR027387">
    <property type="entry name" value="Cytb/b6-like_sf"/>
</dbReference>
<keyword evidence="4 10" id="KW-0812">Transmembrane</keyword>
<dbReference type="PROSITE" id="PS51003">
    <property type="entry name" value="CYTB_CTER"/>
    <property type="match status" value="1"/>
</dbReference>
<dbReference type="PANTHER" id="PTHR19271">
    <property type="entry name" value="CYTOCHROME B"/>
    <property type="match status" value="1"/>
</dbReference>
<dbReference type="InterPro" id="IPR016174">
    <property type="entry name" value="Di-haem_cyt_TM"/>
</dbReference>
<evidence type="ECO:0000256" key="5">
    <source>
        <dbReference type="ARBA" id="ARBA00022723"/>
    </source>
</evidence>
<accession>A0A971S1D3</accession>
<dbReference type="Pfam" id="PF00033">
    <property type="entry name" value="Cytochrome_B"/>
    <property type="match status" value="1"/>
</dbReference>
<evidence type="ECO:0000259" key="11">
    <source>
        <dbReference type="PROSITE" id="PS51002"/>
    </source>
</evidence>
<dbReference type="EMBL" id="JAAYEE010000211">
    <property type="protein sequence ID" value="NLW36078.1"/>
    <property type="molecule type" value="Genomic_DNA"/>
</dbReference>
<evidence type="ECO:0000256" key="1">
    <source>
        <dbReference type="ARBA" id="ARBA00004141"/>
    </source>
</evidence>
<dbReference type="Pfam" id="PF00032">
    <property type="entry name" value="Cytochrom_B_C"/>
    <property type="match status" value="1"/>
</dbReference>
<feature type="transmembrane region" description="Helical" evidence="10">
    <location>
        <begin position="91"/>
        <end position="110"/>
    </location>
</feature>
<keyword evidence="3" id="KW-0349">Heme</keyword>
<keyword evidence="5" id="KW-0479">Metal-binding</keyword>
<dbReference type="SUPFAM" id="SSF81342">
    <property type="entry name" value="Transmembrane di-heme cytochromes"/>
    <property type="match status" value="1"/>
</dbReference>
<feature type="transmembrane region" description="Helical" evidence="10">
    <location>
        <begin position="35"/>
        <end position="61"/>
    </location>
</feature>
<evidence type="ECO:0000256" key="10">
    <source>
        <dbReference type="SAM" id="Phobius"/>
    </source>
</evidence>
<dbReference type="SUPFAM" id="SSF81648">
    <property type="entry name" value="a domain/subunit of cytochrome bc1 complex (Ubiquinol-cytochrome c reductase)"/>
    <property type="match status" value="1"/>
</dbReference>
<dbReference type="GO" id="GO:0022904">
    <property type="term" value="P:respiratory electron transport chain"/>
    <property type="evidence" value="ECO:0007669"/>
    <property type="project" value="InterPro"/>
</dbReference>
<dbReference type="Proteomes" id="UP000777265">
    <property type="component" value="Unassembled WGS sequence"/>
</dbReference>
<feature type="transmembrane region" description="Helical" evidence="10">
    <location>
        <begin position="119"/>
        <end position="143"/>
    </location>
</feature>
<evidence type="ECO:0000256" key="6">
    <source>
        <dbReference type="ARBA" id="ARBA00022982"/>
    </source>
</evidence>
<dbReference type="InterPro" id="IPR036150">
    <property type="entry name" value="Cyt_b/b6_C_sf"/>
</dbReference>
<reference evidence="13" key="1">
    <citation type="journal article" date="2020" name="Biotechnol. Biofuels">
        <title>New insights from the biogas microbiome by comprehensive genome-resolved metagenomics of nearly 1600 species originating from multiple anaerobic digesters.</title>
        <authorList>
            <person name="Campanaro S."/>
            <person name="Treu L."/>
            <person name="Rodriguez-R L.M."/>
            <person name="Kovalovszki A."/>
            <person name="Ziels R.M."/>
            <person name="Maus I."/>
            <person name="Zhu X."/>
            <person name="Kougias P.G."/>
            <person name="Basile A."/>
            <person name="Luo G."/>
            <person name="Schluter A."/>
            <person name="Konstantinidis K.T."/>
            <person name="Angelidaki I."/>
        </authorList>
    </citation>
    <scope>NUCLEOTIDE SEQUENCE</scope>
    <source>
        <strain evidence="13">AS06rmzACSIP_7</strain>
    </source>
</reference>
<keyword evidence="9 10" id="KW-0472">Membrane</keyword>
<comment type="subcellular location">
    <subcellularLocation>
        <location evidence="1">Membrane</location>
        <topology evidence="1">Multi-pass membrane protein</topology>
    </subcellularLocation>
</comment>
<protein>
    <submittedName>
        <fullName evidence="13">Cytochrome bc complex cytochrome b subunit</fullName>
    </submittedName>
</protein>
<proteinExistence type="predicted"/>
<dbReference type="GO" id="GO:0016020">
    <property type="term" value="C:membrane"/>
    <property type="evidence" value="ECO:0007669"/>
    <property type="project" value="UniProtKB-SubCell"/>
</dbReference>